<dbReference type="NCBIfam" id="NF033664">
    <property type="entry name" value="PACE_transport"/>
    <property type="match status" value="1"/>
</dbReference>
<evidence type="ECO:0000259" key="2">
    <source>
        <dbReference type="Pfam" id="PF05232"/>
    </source>
</evidence>
<dbReference type="EMBL" id="FNEM01000016">
    <property type="protein sequence ID" value="SDJ97205.1"/>
    <property type="molecule type" value="Genomic_DNA"/>
</dbReference>
<keyword evidence="1" id="KW-1133">Transmembrane helix</keyword>
<evidence type="ECO:0000256" key="1">
    <source>
        <dbReference type="SAM" id="Phobius"/>
    </source>
</evidence>
<keyword evidence="1" id="KW-0812">Transmembrane</keyword>
<dbReference type="InterPro" id="IPR058208">
    <property type="entry name" value="PACE"/>
</dbReference>
<protein>
    <submittedName>
        <fullName evidence="3">Uncharacterized membrane protein</fullName>
    </submittedName>
</protein>
<organism evidence="3 4">
    <name type="scientific">Ferrimonas sediminum</name>
    <dbReference type="NCBI Taxonomy" id="718193"/>
    <lineage>
        <taxon>Bacteria</taxon>
        <taxon>Pseudomonadati</taxon>
        <taxon>Pseudomonadota</taxon>
        <taxon>Gammaproteobacteria</taxon>
        <taxon>Alteromonadales</taxon>
        <taxon>Ferrimonadaceae</taxon>
        <taxon>Ferrimonas</taxon>
    </lineage>
</organism>
<proteinExistence type="predicted"/>
<feature type="transmembrane region" description="Helical" evidence="1">
    <location>
        <begin position="12"/>
        <end position="31"/>
    </location>
</feature>
<keyword evidence="1" id="KW-0472">Membrane</keyword>
<reference evidence="4" key="1">
    <citation type="submission" date="2016-10" db="EMBL/GenBank/DDBJ databases">
        <authorList>
            <person name="Varghese N."/>
            <person name="Submissions S."/>
        </authorList>
    </citation>
    <scope>NUCLEOTIDE SEQUENCE [LARGE SCALE GENOMIC DNA]</scope>
    <source>
        <strain evidence="4">DSM 23317</strain>
    </source>
</reference>
<dbReference type="Proteomes" id="UP000199527">
    <property type="component" value="Unassembled WGS sequence"/>
</dbReference>
<dbReference type="OrthoDB" id="1631120at2"/>
<accession>A0A1G8Y4X5</accession>
<dbReference type="InterPro" id="IPR007896">
    <property type="entry name" value="BTP_bacteria"/>
</dbReference>
<evidence type="ECO:0000313" key="3">
    <source>
        <dbReference type="EMBL" id="SDJ97205.1"/>
    </source>
</evidence>
<feature type="domain" description="Chlorhexidine efflux transporter" evidence="2">
    <location>
        <begin position="1"/>
        <end position="62"/>
    </location>
</feature>
<evidence type="ECO:0000313" key="4">
    <source>
        <dbReference type="Proteomes" id="UP000199527"/>
    </source>
</evidence>
<keyword evidence="4" id="KW-1185">Reference proteome</keyword>
<gene>
    <name evidence="3" type="ORF">SAMN04488540_11685</name>
</gene>
<dbReference type="RefSeq" id="WP_090367227.1">
    <property type="nucleotide sequence ID" value="NZ_FNEM01000016.1"/>
</dbReference>
<dbReference type="Pfam" id="PF05232">
    <property type="entry name" value="BTP"/>
    <property type="match status" value="2"/>
</dbReference>
<feature type="transmembrane region" description="Helical" evidence="1">
    <location>
        <begin position="103"/>
        <end position="125"/>
    </location>
</feature>
<feature type="transmembrane region" description="Helical" evidence="1">
    <location>
        <begin position="37"/>
        <end position="57"/>
    </location>
</feature>
<dbReference type="AlphaFoldDB" id="A0A1G8Y4X5"/>
<sequence>MSTKERIFHSLMFELIALVIVINLGSLIAGAGHSMTWAAIAMSLLAMAWNYVYNLMFDRWFGSNREARTPMIRLGHGLGFEVGFMAVSLPMLMWILQMGFWQVLMLDIGFVLFFLVYAIAFNWAYDMLRLKLFGPTQVEAA</sequence>
<feature type="transmembrane region" description="Helical" evidence="1">
    <location>
        <begin position="78"/>
        <end position="97"/>
    </location>
</feature>
<feature type="domain" description="Chlorhexidine efflux transporter" evidence="2">
    <location>
        <begin position="68"/>
        <end position="129"/>
    </location>
</feature>
<name>A0A1G8Y4X5_9GAMM</name>